<organism evidence="9 10">
    <name type="scientific">Actinoallomurus iriomotensis</name>
    <dbReference type="NCBI Taxonomy" id="478107"/>
    <lineage>
        <taxon>Bacteria</taxon>
        <taxon>Bacillati</taxon>
        <taxon>Actinomycetota</taxon>
        <taxon>Actinomycetes</taxon>
        <taxon>Streptosporangiales</taxon>
        <taxon>Thermomonosporaceae</taxon>
        <taxon>Actinoallomurus</taxon>
    </lineage>
</organism>
<dbReference type="Gene3D" id="2.130.10.10">
    <property type="entry name" value="YVTN repeat-like/Quinoprotein amine dehydrogenase"/>
    <property type="match status" value="3"/>
</dbReference>
<dbReference type="InterPro" id="IPR017441">
    <property type="entry name" value="Protein_kinase_ATP_BS"/>
</dbReference>
<dbReference type="InterPro" id="IPR019775">
    <property type="entry name" value="WD40_repeat_CS"/>
</dbReference>
<dbReference type="SMART" id="SM00220">
    <property type="entry name" value="S_TKc"/>
    <property type="match status" value="1"/>
</dbReference>
<feature type="repeat" description="WD" evidence="5">
    <location>
        <begin position="430"/>
        <end position="462"/>
    </location>
</feature>
<dbReference type="Pfam" id="PF00069">
    <property type="entry name" value="Pkinase"/>
    <property type="match status" value="1"/>
</dbReference>
<dbReference type="PROSITE" id="PS00108">
    <property type="entry name" value="PROTEIN_KINASE_ST"/>
    <property type="match status" value="1"/>
</dbReference>
<dbReference type="InterPro" id="IPR011009">
    <property type="entry name" value="Kinase-like_dom_sf"/>
</dbReference>
<dbReference type="PROSITE" id="PS50011">
    <property type="entry name" value="PROTEIN_KINASE_DOM"/>
    <property type="match status" value="1"/>
</dbReference>
<feature type="repeat" description="WD" evidence="5">
    <location>
        <begin position="562"/>
        <end position="603"/>
    </location>
</feature>
<keyword evidence="2" id="KW-0677">Repeat</keyword>
<feature type="region of interest" description="Disordered" evidence="7">
    <location>
        <begin position="337"/>
        <end position="357"/>
    </location>
</feature>
<evidence type="ECO:0000259" key="8">
    <source>
        <dbReference type="PROSITE" id="PS50011"/>
    </source>
</evidence>
<dbReference type="PROSITE" id="PS00678">
    <property type="entry name" value="WD_REPEATS_1"/>
    <property type="match status" value="2"/>
</dbReference>
<dbReference type="InterPro" id="IPR015943">
    <property type="entry name" value="WD40/YVTN_repeat-like_dom_sf"/>
</dbReference>
<dbReference type="SMART" id="SM00320">
    <property type="entry name" value="WD40"/>
    <property type="match status" value="7"/>
</dbReference>
<evidence type="ECO:0000256" key="1">
    <source>
        <dbReference type="ARBA" id="ARBA00022574"/>
    </source>
</evidence>
<dbReference type="PROSITE" id="PS00107">
    <property type="entry name" value="PROTEIN_KINASE_ATP"/>
    <property type="match status" value="1"/>
</dbReference>
<evidence type="ECO:0000313" key="10">
    <source>
        <dbReference type="Proteomes" id="UP001165135"/>
    </source>
</evidence>
<reference evidence="9" key="1">
    <citation type="submission" date="2023-03" db="EMBL/GenBank/DDBJ databases">
        <title>Actinoallomurus iriomotensis NBRC 103681.</title>
        <authorList>
            <person name="Ichikawa N."/>
            <person name="Sato H."/>
            <person name="Tonouchi N."/>
        </authorList>
    </citation>
    <scope>NUCLEOTIDE SEQUENCE</scope>
    <source>
        <strain evidence="9">NBRC 103681</strain>
    </source>
</reference>
<keyword evidence="4 6" id="KW-0067">ATP-binding</keyword>
<keyword evidence="9" id="KW-0808">Transferase</keyword>
<dbReference type="SUPFAM" id="SSF56112">
    <property type="entry name" value="Protein kinase-like (PK-like)"/>
    <property type="match status" value="1"/>
</dbReference>
<evidence type="ECO:0000256" key="3">
    <source>
        <dbReference type="ARBA" id="ARBA00022741"/>
    </source>
</evidence>
<dbReference type="InterPro" id="IPR036322">
    <property type="entry name" value="WD40_repeat_dom_sf"/>
</dbReference>
<feature type="repeat" description="WD" evidence="5">
    <location>
        <begin position="361"/>
        <end position="402"/>
    </location>
</feature>
<sequence>MKPLRNGDPQQVGTYRLLGRLGGGGMGQVFLGRSRGGRLVAVKVVRPELADDAGFRRRFAEEVAAARRVGGFYTAQVVDADPAADPPWLVTAFISGPSLQQAVQTFGPLPAHAVGVLGAGLAEGLTAIHAAGLVHRDLKPANIVIAADGPRVIDFGIARALDATHASTAVVGTPGFMSPEQARGHQVGPASDVFALGSVLTFAATGRGPFGTGTVEGIVYRVVHDDPDLSGIPAHLTEMIAACLAKDPTRRPGLPLILDRLAAPTGADGAWLPPAVTALIGEYDRELADHTRTSSSERPPTARARPWRPNRRDVIVAGLGAAAVAAAPAAFLLHSSRGHASDHPAPTPGRSGHVLRPGPPVTLHDGAVWSVTFSRDGRTLASTGEDGKARLWDVTTRSPAKTFTHQVVNPWPKPLDQVTGYNPRFTFTLSAAFNPDGTRLAVANGDGTIDLWDLATGNATTLPYLEKSEEWNTAVAIVAFDRTGGTLAATYDGAGVRLWDVSARKSEATLTTGPDYWVQSLAFSPSGDLLATASGNGNPGNTAEDGLLQLWDSSSHTKIATLSDANTDVNSLAFSPDGRTLANLRNDGLLQLWDVTRRSPTRALTTPGSDATCVAFGPDGILASGFDDGTVRLWDVTRRESATVLRSGAQDRISCVAVGPDGRTVAAGGPKLTMWTIK</sequence>
<feature type="repeat" description="WD" evidence="5">
    <location>
        <begin position="604"/>
        <end position="644"/>
    </location>
</feature>
<dbReference type="SUPFAM" id="SSF50978">
    <property type="entry name" value="WD40 repeat-like"/>
    <property type="match status" value="1"/>
</dbReference>
<dbReference type="InterPro" id="IPR020472">
    <property type="entry name" value="WD40_PAC1"/>
</dbReference>
<evidence type="ECO:0000256" key="7">
    <source>
        <dbReference type="SAM" id="MobiDB-lite"/>
    </source>
</evidence>
<dbReference type="Gene3D" id="3.30.200.20">
    <property type="entry name" value="Phosphorylase Kinase, domain 1"/>
    <property type="match status" value="1"/>
</dbReference>
<feature type="domain" description="Protein kinase" evidence="8">
    <location>
        <begin position="15"/>
        <end position="272"/>
    </location>
</feature>
<dbReference type="CDD" id="cd00200">
    <property type="entry name" value="WD40"/>
    <property type="match status" value="1"/>
</dbReference>
<evidence type="ECO:0000313" key="9">
    <source>
        <dbReference type="EMBL" id="GLY75118.1"/>
    </source>
</evidence>
<keyword evidence="3 6" id="KW-0547">Nucleotide-binding</keyword>
<keyword evidence="1 5" id="KW-0853">WD repeat</keyword>
<evidence type="ECO:0000256" key="4">
    <source>
        <dbReference type="ARBA" id="ARBA00022840"/>
    </source>
</evidence>
<dbReference type="PRINTS" id="PR00320">
    <property type="entry name" value="GPROTEINBRPT"/>
</dbReference>
<dbReference type="InterPro" id="IPR000719">
    <property type="entry name" value="Prot_kinase_dom"/>
</dbReference>
<protein>
    <submittedName>
        <fullName evidence="9">Protein kinase</fullName>
    </submittedName>
</protein>
<dbReference type="PANTHER" id="PTHR19848:SF8">
    <property type="entry name" value="F-BOX AND WD REPEAT DOMAIN CONTAINING 7"/>
    <property type="match status" value="1"/>
</dbReference>
<proteinExistence type="predicted"/>
<feature type="binding site" evidence="6">
    <location>
        <position position="43"/>
    </location>
    <ligand>
        <name>ATP</name>
        <dbReference type="ChEBI" id="CHEBI:30616"/>
    </ligand>
</feature>
<comment type="caution">
    <text evidence="9">The sequence shown here is derived from an EMBL/GenBank/DDBJ whole genome shotgun (WGS) entry which is preliminary data.</text>
</comment>
<dbReference type="Gene3D" id="1.10.510.10">
    <property type="entry name" value="Transferase(Phosphotransferase) domain 1"/>
    <property type="match status" value="1"/>
</dbReference>
<dbReference type="EMBL" id="BSTJ01000003">
    <property type="protein sequence ID" value="GLY75118.1"/>
    <property type="molecule type" value="Genomic_DNA"/>
</dbReference>
<dbReference type="GO" id="GO:0005524">
    <property type="term" value="F:ATP binding"/>
    <property type="evidence" value="ECO:0007669"/>
    <property type="project" value="UniProtKB-UniRule"/>
</dbReference>
<dbReference type="Proteomes" id="UP001165135">
    <property type="component" value="Unassembled WGS sequence"/>
</dbReference>
<dbReference type="InterPro" id="IPR008271">
    <property type="entry name" value="Ser/Thr_kinase_AS"/>
</dbReference>
<dbReference type="PROSITE" id="PS50082">
    <property type="entry name" value="WD_REPEATS_2"/>
    <property type="match status" value="4"/>
</dbReference>
<dbReference type="Pfam" id="PF00400">
    <property type="entry name" value="WD40"/>
    <property type="match status" value="5"/>
</dbReference>
<dbReference type="PROSITE" id="PS50294">
    <property type="entry name" value="WD_REPEATS_REGION"/>
    <property type="match status" value="4"/>
</dbReference>
<evidence type="ECO:0000256" key="2">
    <source>
        <dbReference type="ARBA" id="ARBA00022737"/>
    </source>
</evidence>
<dbReference type="AlphaFoldDB" id="A0A9W6RG34"/>
<accession>A0A9W6RG34</accession>
<feature type="region of interest" description="Disordered" evidence="7">
    <location>
        <begin position="289"/>
        <end position="309"/>
    </location>
</feature>
<evidence type="ECO:0000256" key="5">
    <source>
        <dbReference type="PROSITE-ProRule" id="PRU00221"/>
    </source>
</evidence>
<evidence type="ECO:0000256" key="6">
    <source>
        <dbReference type="PROSITE-ProRule" id="PRU10141"/>
    </source>
</evidence>
<dbReference type="PANTHER" id="PTHR19848">
    <property type="entry name" value="WD40 REPEAT PROTEIN"/>
    <property type="match status" value="1"/>
</dbReference>
<keyword evidence="9" id="KW-0418">Kinase</keyword>
<gene>
    <name evidence="9" type="ORF">Airi01_033850</name>
</gene>
<dbReference type="InterPro" id="IPR001680">
    <property type="entry name" value="WD40_rpt"/>
</dbReference>
<dbReference type="GO" id="GO:0004672">
    <property type="term" value="F:protein kinase activity"/>
    <property type="evidence" value="ECO:0007669"/>
    <property type="project" value="InterPro"/>
</dbReference>
<dbReference type="CDD" id="cd14014">
    <property type="entry name" value="STKc_PknB_like"/>
    <property type="match status" value="1"/>
</dbReference>
<name>A0A9W6RG34_9ACTN</name>